<comment type="caution">
    <text evidence="2">The sequence shown here is derived from an EMBL/GenBank/DDBJ whole genome shotgun (WGS) entry which is preliminary data.</text>
</comment>
<feature type="compositionally biased region" description="Polar residues" evidence="1">
    <location>
        <begin position="100"/>
        <end position="109"/>
    </location>
</feature>
<accession>A0A9W6YCH3</accession>
<evidence type="ECO:0000256" key="1">
    <source>
        <dbReference type="SAM" id="MobiDB-lite"/>
    </source>
</evidence>
<dbReference type="EMBL" id="BSXT01004764">
    <property type="protein sequence ID" value="GMF58878.1"/>
    <property type="molecule type" value="Genomic_DNA"/>
</dbReference>
<evidence type="ECO:0000313" key="3">
    <source>
        <dbReference type="Proteomes" id="UP001165121"/>
    </source>
</evidence>
<sequence>MARNIAMGLREEAVAAADIDPEDEIDGSQTAGLMEIATADPEIDSLSSQRDTTTALPAAAVPATTLVPDEQRPTTAVDISSATSTAETNHAETGLGRIHPQQQLLLTYE</sequence>
<organism evidence="2 3">
    <name type="scientific">Phytophthora fragariaefolia</name>
    <dbReference type="NCBI Taxonomy" id="1490495"/>
    <lineage>
        <taxon>Eukaryota</taxon>
        <taxon>Sar</taxon>
        <taxon>Stramenopiles</taxon>
        <taxon>Oomycota</taxon>
        <taxon>Peronosporomycetes</taxon>
        <taxon>Peronosporales</taxon>
        <taxon>Peronosporaceae</taxon>
        <taxon>Phytophthora</taxon>
    </lineage>
</organism>
<feature type="region of interest" description="Disordered" evidence="1">
    <location>
        <begin position="71"/>
        <end position="109"/>
    </location>
</feature>
<protein>
    <submittedName>
        <fullName evidence="2">Unnamed protein product</fullName>
    </submittedName>
</protein>
<name>A0A9W6YCH3_9STRA</name>
<reference evidence="2" key="1">
    <citation type="submission" date="2023-04" db="EMBL/GenBank/DDBJ databases">
        <title>Phytophthora fragariaefolia NBRC 109709.</title>
        <authorList>
            <person name="Ichikawa N."/>
            <person name="Sato H."/>
            <person name="Tonouchi N."/>
        </authorList>
    </citation>
    <scope>NUCLEOTIDE SEQUENCE</scope>
    <source>
        <strain evidence="2">NBRC 109709</strain>
    </source>
</reference>
<evidence type="ECO:0000313" key="2">
    <source>
        <dbReference type="EMBL" id="GMF58878.1"/>
    </source>
</evidence>
<feature type="compositionally biased region" description="Polar residues" evidence="1">
    <location>
        <begin position="73"/>
        <end position="88"/>
    </location>
</feature>
<dbReference type="Proteomes" id="UP001165121">
    <property type="component" value="Unassembled WGS sequence"/>
</dbReference>
<keyword evidence="3" id="KW-1185">Reference proteome</keyword>
<gene>
    <name evidence="2" type="ORF">Pfra01_002539200</name>
</gene>
<dbReference type="AlphaFoldDB" id="A0A9W6YCH3"/>
<proteinExistence type="predicted"/>